<feature type="domain" description="Protein kinase" evidence="12">
    <location>
        <begin position="12"/>
        <end position="266"/>
    </location>
</feature>
<evidence type="ECO:0000256" key="1">
    <source>
        <dbReference type="ARBA" id="ARBA00010886"/>
    </source>
</evidence>
<dbReference type="SUPFAM" id="SSF56112">
    <property type="entry name" value="Protein kinase-like (PK-like)"/>
    <property type="match status" value="1"/>
</dbReference>
<dbReference type="PANTHER" id="PTHR43671">
    <property type="entry name" value="SERINE/THREONINE-PROTEIN KINASE NEK"/>
    <property type="match status" value="1"/>
</dbReference>
<dbReference type="SMART" id="SM00220">
    <property type="entry name" value="S_TKc"/>
    <property type="match status" value="1"/>
</dbReference>
<feature type="region of interest" description="Disordered" evidence="11">
    <location>
        <begin position="410"/>
        <end position="509"/>
    </location>
</feature>
<keyword evidence="6" id="KW-0418">Kinase</keyword>
<name>A0A9D4ZEF9_ADICA</name>
<dbReference type="InterPro" id="IPR050660">
    <property type="entry name" value="NEK_Ser/Thr_kinase"/>
</dbReference>
<dbReference type="InterPro" id="IPR008271">
    <property type="entry name" value="Ser/Thr_kinase_AS"/>
</dbReference>
<dbReference type="GO" id="GO:0005524">
    <property type="term" value="F:ATP binding"/>
    <property type="evidence" value="ECO:0007669"/>
    <property type="project" value="UniProtKB-UniRule"/>
</dbReference>
<dbReference type="PROSITE" id="PS50011">
    <property type="entry name" value="PROTEIN_KINASE_DOM"/>
    <property type="match status" value="1"/>
</dbReference>
<dbReference type="InterPro" id="IPR017441">
    <property type="entry name" value="Protein_kinase_ATP_BS"/>
</dbReference>
<evidence type="ECO:0000256" key="11">
    <source>
        <dbReference type="SAM" id="MobiDB-lite"/>
    </source>
</evidence>
<keyword evidence="4" id="KW-0808">Transferase</keyword>
<dbReference type="InterPro" id="IPR011009">
    <property type="entry name" value="Kinase-like_dom_sf"/>
</dbReference>
<keyword evidence="5 10" id="KW-0547">Nucleotide-binding</keyword>
<comment type="caution">
    <text evidence="13">The sequence shown here is derived from an EMBL/GenBank/DDBJ whole genome shotgun (WGS) entry which is preliminary data.</text>
</comment>
<dbReference type="OrthoDB" id="248923at2759"/>
<evidence type="ECO:0000256" key="8">
    <source>
        <dbReference type="ARBA" id="ARBA00047899"/>
    </source>
</evidence>
<dbReference type="InterPro" id="IPR000719">
    <property type="entry name" value="Prot_kinase_dom"/>
</dbReference>
<evidence type="ECO:0000313" key="13">
    <source>
        <dbReference type="EMBL" id="KAI5069641.1"/>
    </source>
</evidence>
<dbReference type="CDD" id="cd08215">
    <property type="entry name" value="STKc_Nek"/>
    <property type="match status" value="1"/>
</dbReference>
<evidence type="ECO:0000256" key="3">
    <source>
        <dbReference type="ARBA" id="ARBA00022527"/>
    </source>
</evidence>
<keyword evidence="7 10" id="KW-0067">ATP-binding</keyword>
<accession>A0A9D4ZEF9</accession>
<gene>
    <name evidence="13" type="ORF">GOP47_0015942</name>
</gene>
<sequence length="831" mass="92687">MKELMSSRMDQYEIMEQIGRGAFGSAILVYHKLERKKYVLKKIRLARQTDRCRRSAHQEMALISKVAHPYIVEYKESWVEKGCYVCIILSYCEGGDMADLIRKSNGIHFSEEKLCKWLSQLLLAVEHLHSNHILHRDLKCSNIFLTKEQDVRLGDFGLAKMLKADDLTSSVVGTPNYMCPELLADIPYGFKSDIWSLGCCLHEMAAHRPAFKAFDMQGLISKINKCIVGPLPAMYSAPLKGIIKSMLRKNPEHRPTASELLKHPHLQPYVNQCLVRAGLHVRDPDRRIQGYHMDDETLDASIYSSHMSSVTGQISPTRRVYDYCTGGATMTDSENLVVDLNGIEPCDWPLFHERKDASRCSSQSYMFSTNATGDLNNMAWVDEIGNGIASDSIDKKTDLHFSENVYGKLQQQTSPATLRRSSKGPSAVASPRTPSQAVGTPHLKSEAGRRGQQGRHWLFIGEASPQSKPRTDGPDERAHRTRQKTGIMGNGWRASLPFSGKGVRGSTSPSCKNTIAADAGRLSLQYKVAQGTSRGIATPSNVYPRINGGMGHTETSRQSRWSTGRKLAGMGADQSPDVSVNSPRLDAIPQFSLTTNEAMPTRKGLTNHERNKTLESALAKFREALQRESSSRQSSRRKSIADVHCQPERIFSKPQHGCDNDYKVKTQDKEAIQVHERVSSPVKSKYNDVIHVIRHSTFKIGDHTDCSADMDYNKLLRPEMDTFSIPTNANTIVASSQAASSQYHSKNKSRGGGAKGPDVKTDHERAEALEGMLELCAQLLQQQRFEELAVVLKPFGRGKVSPRETAIWLTKSLKGMMMLEDEHDHSSTEVS</sequence>
<dbReference type="FunFam" id="3.30.200.20:FF:000108">
    <property type="entry name" value="Serine/threonine-protein kinase Nek2"/>
    <property type="match status" value="1"/>
</dbReference>
<feature type="binding site" evidence="10">
    <location>
        <position position="41"/>
    </location>
    <ligand>
        <name>ATP</name>
        <dbReference type="ChEBI" id="CHEBI:30616"/>
    </ligand>
</feature>
<evidence type="ECO:0000313" key="14">
    <source>
        <dbReference type="Proteomes" id="UP000886520"/>
    </source>
</evidence>
<evidence type="ECO:0000256" key="7">
    <source>
        <dbReference type="ARBA" id="ARBA00022840"/>
    </source>
</evidence>
<dbReference type="Proteomes" id="UP000886520">
    <property type="component" value="Chromosome 15"/>
</dbReference>
<feature type="compositionally biased region" description="Basic and acidic residues" evidence="11">
    <location>
        <begin position="469"/>
        <end position="478"/>
    </location>
</feature>
<dbReference type="Gene3D" id="3.30.200.20">
    <property type="entry name" value="Phosphorylase Kinase, domain 1"/>
    <property type="match status" value="1"/>
</dbReference>
<comment type="catalytic activity">
    <reaction evidence="8">
        <text>L-threonyl-[protein] + ATP = O-phospho-L-threonyl-[protein] + ADP + H(+)</text>
        <dbReference type="Rhea" id="RHEA:46608"/>
        <dbReference type="Rhea" id="RHEA-COMP:11060"/>
        <dbReference type="Rhea" id="RHEA-COMP:11605"/>
        <dbReference type="ChEBI" id="CHEBI:15378"/>
        <dbReference type="ChEBI" id="CHEBI:30013"/>
        <dbReference type="ChEBI" id="CHEBI:30616"/>
        <dbReference type="ChEBI" id="CHEBI:61977"/>
        <dbReference type="ChEBI" id="CHEBI:456216"/>
        <dbReference type="EC" id="2.7.11.1"/>
    </reaction>
</comment>
<evidence type="ECO:0000256" key="2">
    <source>
        <dbReference type="ARBA" id="ARBA00012513"/>
    </source>
</evidence>
<comment type="catalytic activity">
    <reaction evidence="9">
        <text>L-seryl-[protein] + ATP = O-phospho-L-seryl-[protein] + ADP + H(+)</text>
        <dbReference type="Rhea" id="RHEA:17989"/>
        <dbReference type="Rhea" id="RHEA-COMP:9863"/>
        <dbReference type="Rhea" id="RHEA-COMP:11604"/>
        <dbReference type="ChEBI" id="CHEBI:15378"/>
        <dbReference type="ChEBI" id="CHEBI:29999"/>
        <dbReference type="ChEBI" id="CHEBI:30616"/>
        <dbReference type="ChEBI" id="CHEBI:83421"/>
        <dbReference type="ChEBI" id="CHEBI:456216"/>
        <dbReference type="EC" id="2.7.11.1"/>
    </reaction>
</comment>
<dbReference type="Pfam" id="PF00069">
    <property type="entry name" value="Pkinase"/>
    <property type="match status" value="1"/>
</dbReference>
<feature type="region of interest" description="Disordered" evidence="11">
    <location>
        <begin position="539"/>
        <end position="560"/>
    </location>
</feature>
<keyword evidence="3" id="KW-0723">Serine/threonine-protein kinase</keyword>
<dbReference type="AlphaFoldDB" id="A0A9D4ZEF9"/>
<dbReference type="EMBL" id="JABFUD020000015">
    <property type="protein sequence ID" value="KAI5069641.1"/>
    <property type="molecule type" value="Genomic_DNA"/>
</dbReference>
<organism evidence="13 14">
    <name type="scientific">Adiantum capillus-veneris</name>
    <name type="common">Maidenhair fern</name>
    <dbReference type="NCBI Taxonomy" id="13818"/>
    <lineage>
        <taxon>Eukaryota</taxon>
        <taxon>Viridiplantae</taxon>
        <taxon>Streptophyta</taxon>
        <taxon>Embryophyta</taxon>
        <taxon>Tracheophyta</taxon>
        <taxon>Polypodiopsida</taxon>
        <taxon>Polypodiidae</taxon>
        <taxon>Polypodiales</taxon>
        <taxon>Pteridineae</taxon>
        <taxon>Pteridaceae</taxon>
        <taxon>Vittarioideae</taxon>
        <taxon>Adiantum</taxon>
    </lineage>
</organism>
<evidence type="ECO:0000256" key="6">
    <source>
        <dbReference type="ARBA" id="ARBA00022777"/>
    </source>
</evidence>
<dbReference type="Gene3D" id="1.10.510.10">
    <property type="entry name" value="Transferase(Phosphotransferase) domain 1"/>
    <property type="match status" value="1"/>
</dbReference>
<evidence type="ECO:0000259" key="12">
    <source>
        <dbReference type="PROSITE" id="PS50011"/>
    </source>
</evidence>
<protein>
    <recommendedName>
        <fullName evidence="2">non-specific serine/threonine protein kinase</fullName>
        <ecNumber evidence="2">2.7.11.1</ecNumber>
    </recommendedName>
</protein>
<evidence type="ECO:0000256" key="4">
    <source>
        <dbReference type="ARBA" id="ARBA00022679"/>
    </source>
</evidence>
<dbReference type="GO" id="GO:0004674">
    <property type="term" value="F:protein serine/threonine kinase activity"/>
    <property type="evidence" value="ECO:0007669"/>
    <property type="project" value="UniProtKB-KW"/>
</dbReference>
<proteinExistence type="inferred from homology"/>
<comment type="similarity">
    <text evidence="1">Belongs to the protein kinase superfamily. NEK Ser/Thr protein kinase family. NIMA subfamily.</text>
</comment>
<dbReference type="PANTHER" id="PTHR43671:SF98">
    <property type="entry name" value="SERINE_THREONINE-PROTEIN KINASE NEK11"/>
    <property type="match status" value="1"/>
</dbReference>
<keyword evidence="14" id="KW-1185">Reference proteome</keyword>
<evidence type="ECO:0000256" key="9">
    <source>
        <dbReference type="ARBA" id="ARBA00048679"/>
    </source>
</evidence>
<dbReference type="PROSITE" id="PS00107">
    <property type="entry name" value="PROTEIN_KINASE_ATP"/>
    <property type="match status" value="1"/>
</dbReference>
<reference evidence="13" key="1">
    <citation type="submission" date="2021-01" db="EMBL/GenBank/DDBJ databases">
        <title>Adiantum capillus-veneris genome.</title>
        <authorList>
            <person name="Fang Y."/>
            <person name="Liao Q."/>
        </authorList>
    </citation>
    <scope>NUCLEOTIDE SEQUENCE</scope>
    <source>
        <strain evidence="13">H3</strain>
        <tissue evidence="13">Leaf</tissue>
    </source>
</reference>
<evidence type="ECO:0000256" key="5">
    <source>
        <dbReference type="ARBA" id="ARBA00022741"/>
    </source>
</evidence>
<feature type="region of interest" description="Disordered" evidence="11">
    <location>
        <begin position="736"/>
        <end position="761"/>
    </location>
</feature>
<dbReference type="PROSITE" id="PS00108">
    <property type="entry name" value="PROTEIN_KINASE_ST"/>
    <property type="match status" value="1"/>
</dbReference>
<dbReference type="EC" id="2.7.11.1" evidence="2"/>
<evidence type="ECO:0000256" key="10">
    <source>
        <dbReference type="PROSITE-ProRule" id="PRU10141"/>
    </source>
</evidence>